<keyword evidence="1" id="KW-0472">Membrane</keyword>
<sequence length="383" mass="41492">MTTREQTQQQLDPAASFELRRAILLVLAILPALMLTLAVVRFLNSSSPATALVAIGLVAAACSILAVAISPARAPVPRSVHVVVLGLSIGAMLVDVAAGWSTDPTGRNNLIPIAVGILTLALSPYRPPHELAVGTGISTTLVGAIALLHAHISPSTVLPWIHVITWTAPVLALSLGATVFGYGMVREFDRWRREVASKTIETAPVLRQEIRREVQRNRVSILNQDVVPLFARVLERGDITETDRAEAAAIAAAIRGVMVAEVDRNWLESGVARFLPGGVSEDHPVVDPDRLSSLMSVDERAALRALLLAMFTAPSFDPRGFRIHFVGEPRKVRATVHAHLDHRERATRSILDPYLAVMRVMFPGLTLKTSPSAIRLEFSYGRS</sequence>
<protein>
    <recommendedName>
        <fullName evidence="4">Transmembrane protein</fullName>
    </recommendedName>
</protein>
<feature type="transmembrane region" description="Helical" evidence="1">
    <location>
        <begin position="106"/>
        <end position="124"/>
    </location>
</feature>
<feature type="transmembrane region" description="Helical" evidence="1">
    <location>
        <begin position="49"/>
        <end position="68"/>
    </location>
</feature>
<name>A0ABV6S1F0_9GAMM</name>
<comment type="caution">
    <text evidence="2">The sequence shown here is derived from an EMBL/GenBank/DDBJ whole genome shotgun (WGS) entry which is preliminary data.</text>
</comment>
<feature type="transmembrane region" description="Helical" evidence="1">
    <location>
        <begin position="131"/>
        <end position="152"/>
    </location>
</feature>
<evidence type="ECO:0008006" key="4">
    <source>
        <dbReference type="Google" id="ProtNLM"/>
    </source>
</evidence>
<dbReference type="Proteomes" id="UP001589896">
    <property type="component" value="Unassembled WGS sequence"/>
</dbReference>
<feature type="transmembrane region" description="Helical" evidence="1">
    <location>
        <begin position="21"/>
        <end position="43"/>
    </location>
</feature>
<reference evidence="2 3" key="1">
    <citation type="submission" date="2024-09" db="EMBL/GenBank/DDBJ databases">
        <authorList>
            <person name="Sun Q."/>
            <person name="Mori K."/>
        </authorList>
    </citation>
    <scope>NUCLEOTIDE SEQUENCE [LARGE SCALE GENOMIC DNA]</scope>
    <source>
        <strain evidence="2 3">KCTC 23076</strain>
    </source>
</reference>
<gene>
    <name evidence="2" type="ORF">ACFFGH_29345</name>
</gene>
<proteinExistence type="predicted"/>
<dbReference type="RefSeq" id="WP_386675524.1">
    <property type="nucleotide sequence ID" value="NZ_JBHLTG010000010.1"/>
</dbReference>
<accession>A0ABV6S1F0</accession>
<keyword evidence="1" id="KW-0812">Transmembrane</keyword>
<feature type="transmembrane region" description="Helical" evidence="1">
    <location>
        <begin position="164"/>
        <end position="185"/>
    </location>
</feature>
<keyword evidence="1" id="KW-1133">Transmembrane helix</keyword>
<feature type="transmembrane region" description="Helical" evidence="1">
    <location>
        <begin position="80"/>
        <end position="100"/>
    </location>
</feature>
<evidence type="ECO:0000256" key="1">
    <source>
        <dbReference type="SAM" id="Phobius"/>
    </source>
</evidence>
<evidence type="ECO:0000313" key="2">
    <source>
        <dbReference type="EMBL" id="MFC0681958.1"/>
    </source>
</evidence>
<organism evidence="2 3">
    <name type="scientific">Lysobacter korlensis</name>
    <dbReference type="NCBI Taxonomy" id="553636"/>
    <lineage>
        <taxon>Bacteria</taxon>
        <taxon>Pseudomonadati</taxon>
        <taxon>Pseudomonadota</taxon>
        <taxon>Gammaproteobacteria</taxon>
        <taxon>Lysobacterales</taxon>
        <taxon>Lysobacteraceae</taxon>
        <taxon>Lysobacter</taxon>
    </lineage>
</organism>
<evidence type="ECO:0000313" key="3">
    <source>
        <dbReference type="Proteomes" id="UP001589896"/>
    </source>
</evidence>
<dbReference type="EMBL" id="JBHLTG010000010">
    <property type="protein sequence ID" value="MFC0681958.1"/>
    <property type="molecule type" value="Genomic_DNA"/>
</dbReference>
<keyword evidence="3" id="KW-1185">Reference proteome</keyword>